<dbReference type="Pfam" id="PF00078">
    <property type="entry name" value="RVT_1"/>
    <property type="match status" value="1"/>
</dbReference>
<evidence type="ECO:0000256" key="13">
    <source>
        <dbReference type="SAM" id="Phobius"/>
    </source>
</evidence>
<evidence type="ECO:0000259" key="14">
    <source>
        <dbReference type="PROSITE" id="PS50878"/>
    </source>
</evidence>
<dbReference type="EMBL" id="JAROKS010000022">
    <property type="protein sequence ID" value="KAK1788609.1"/>
    <property type="molecule type" value="Genomic_DNA"/>
</dbReference>
<name>A0AAD8YXW8_9TELE</name>
<comment type="catalytic activity">
    <reaction evidence="7">
        <text>Zn(2+)(in) = Zn(2+)(out)</text>
        <dbReference type="Rhea" id="RHEA:29351"/>
        <dbReference type="ChEBI" id="CHEBI:29105"/>
    </reaction>
</comment>
<dbReference type="GO" id="GO:0005794">
    <property type="term" value="C:Golgi apparatus"/>
    <property type="evidence" value="ECO:0007669"/>
    <property type="project" value="UniProtKB-SubCell"/>
</dbReference>
<feature type="region of interest" description="Disordered" evidence="12">
    <location>
        <begin position="122"/>
        <end position="161"/>
    </location>
</feature>
<dbReference type="InterPro" id="IPR043502">
    <property type="entry name" value="DNA/RNA_pol_sf"/>
</dbReference>
<feature type="transmembrane region" description="Helical" evidence="13">
    <location>
        <begin position="257"/>
        <end position="280"/>
    </location>
</feature>
<keyword evidence="16" id="KW-1185">Reference proteome</keyword>
<dbReference type="InterPro" id="IPR000477">
    <property type="entry name" value="RT_dom"/>
</dbReference>
<dbReference type="SUPFAM" id="SSF56219">
    <property type="entry name" value="DNase I-like"/>
    <property type="match status" value="1"/>
</dbReference>
<accession>A0AAD8YXW8</accession>
<comment type="similarity">
    <text evidence="8">Belongs to the ZIP transporter (TC 2.A.5) family. KE4/Catsup subfamily.</text>
</comment>
<dbReference type="Gene3D" id="3.60.10.10">
    <property type="entry name" value="Endonuclease/exonuclease/phosphatase"/>
    <property type="match status" value="1"/>
</dbReference>
<feature type="region of interest" description="Disordered" evidence="12">
    <location>
        <begin position="64"/>
        <end position="88"/>
    </location>
</feature>
<keyword evidence="2" id="KW-0813">Transport</keyword>
<feature type="transmembrane region" description="Helical" evidence="13">
    <location>
        <begin position="37"/>
        <end position="58"/>
    </location>
</feature>
<evidence type="ECO:0000256" key="1">
    <source>
        <dbReference type="ARBA" id="ARBA00004257"/>
    </source>
</evidence>
<protein>
    <recommendedName>
        <fullName evidence="9">Zinc transporter SLC39A7</fullName>
    </recommendedName>
    <alternativeName>
        <fullName evidence="10">Solute carrier family 39 member 7</fullName>
    </alternativeName>
    <alternativeName>
        <fullName evidence="11">Zrt-, Irt-like protein 7</fullName>
    </alternativeName>
</protein>
<dbReference type="Proteomes" id="UP001239994">
    <property type="component" value="Unassembled WGS sequence"/>
</dbReference>
<proteinExistence type="inferred from homology"/>
<comment type="subcellular location">
    <subcellularLocation>
        <location evidence="1">Golgi apparatus</location>
        <location evidence="1">cis-Golgi network membrane</location>
        <topology evidence="1">Multi-pass membrane protein</topology>
    </subcellularLocation>
</comment>
<dbReference type="SUPFAM" id="SSF56672">
    <property type="entry name" value="DNA/RNA polymerases"/>
    <property type="match status" value="1"/>
</dbReference>
<dbReference type="AlphaFoldDB" id="A0AAD8YXW8"/>
<evidence type="ECO:0000313" key="15">
    <source>
        <dbReference type="EMBL" id="KAK1788609.1"/>
    </source>
</evidence>
<feature type="transmembrane region" description="Helical" evidence="13">
    <location>
        <begin position="6"/>
        <end position="25"/>
    </location>
</feature>
<sequence length="1006" mass="112021">MELWMQAVGATLLISAAPFLILFLIPVQSNTDQHQNLLKVLLSFASGGLLGDAFLHLIPHALEPHSHQGNEGHGHSHDSEESHGHSHGVAHSHMMSVGLWVLGGIVVFLVVEKLVRLLKGGHSHSHTAQRAKSSSGEEEKEEVKKGEKEKKDKKSKRARQQSSDIKVSGYLNLAADFTHNFTDGLAIGASFLVGPAVGMVTTITILLHEVPHEIGDFAILVQSGCTKRKAMGLQLLTAIGALAGTACSLLAEGVGAAATAWILPFTAGGFIYIATVTVLPELLAGRSSAGQSLMEILALLFGVAMMVLIAEYEEHKDWTLEQWKKVKWSDESRFTLFQSDGPIRPSFYTTTYISYSRDALISLDLHSPQAGSNPGPKLADRDPKREQRKQCEEKASRESLDSKLDNLWARIKVHRDIRDCNLLCFTESWLNTAVLSQAIQPPKFFSVHCMDKTVNSGKLRGSGVCVMVNNSWCNNSNVVTLACSCSPNLELLTIKFFPFYLPCEFTSVIVNTVYILPQANTDSALWEFHEALTQFQVQHRDAALIVVGDFNSANLKRAVPNLYQHLPSPPGERGHYTTATPHTRTATRHELSHRLRELARWTEQMVATLQDALDDVDWDMFQRSTDDVSEYTEAVVEFIGKLDDTISRSTIKTFPNQKPWVDKTIHEALNSELSHSCLQRGNHQREHGRVQVCSIWSGKGDQLALVFTDIFNLSLTLGIVPSCFKLSTIIPVPKKPQPSGPNDYRPVALTLIMMKCFEKLVRDFITSSLPASMDPLQFAYHHNRSTDNAHLLETTQTHLDKGRGNSVKMLFVDYSSAFNTIIPSRLTTKLEDLGLHPSLCEWISNFLTDRTQSVQVGNCFSFTLTLSTGAPQGCVLSSLLYSLYTYDCVATSSSTIFVKFADDTVIIGLISDNDERAYLVEIKHLENWYQENNLLQNVSKTKDLIVDCSKKQERHYHPVRINGTTAERVDSFRYLGVHISQDLPWSSQPQTPWQRRLISVFTTSDA</sequence>
<evidence type="ECO:0000256" key="7">
    <source>
        <dbReference type="ARBA" id="ARBA00034634"/>
    </source>
</evidence>
<dbReference type="Pfam" id="PF02535">
    <property type="entry name" value="Zip"/>
    <property type="match status" value="1"/>
</dbReference>
<reference evidence="15" key="1">
    <citation type="submission" date="2023-03" db="EMBL/GenBank/DDBJ databases">
        <title>Electrophorus voltai genome.</title>
        <authorList>
            <person name="Bian C."/>
        </authorList>
    </citation>
    <scope>NUCLEOTIDE SEQUENCE</scope>
    <source>
        <strain evidence="15">CB-2022</strain>
        <tissue evidence="15">Muscle</tissue>
    </source>
</reference>
<keyword evidence="6 13" id="KW-0472">Membrane</keyword>
<evidence type="ECO:0000256" key="9">
    <source>
        <dbReference type="ARBA" id="ARBA00039859"/>
    </source>
</evidence>
<dbReference type="GO" id="GO:0006882">
    <property type="term" value="P:intracellular zinc ion homeostasis"/>
    <property type="evidence" value="ECO:0007669"/>
    <property type="project" value="TreeGrafter"/>
</dbReference>
<keyword evidence="4" id="KW-0406">Ion transport</keyword>
<evidence type="ECO:0000313" key="16">
    <source>
        <dbReference type="Proteomes" id="UP001239994"/>
    </source>
</evidence>
<feature type="transmembrane region" description="Helical" evidence="13">
    <location>
        <begin position="97"/>
        <end position="115"/>
    </location>
</feature>
<feature type="compositionally biased region" description="Basic and acidic residues" evidence="12">
    <location>
        <begin position="135"/>
        <end position="152"/>
    </location>
</feature>
<gene>
    <name evidence="15" type="ORF">P4O66_002686</name>
</gene>
<dbReference type="PANTHER" id="PTHR16950:SF25">
    <property type="entry name" value="ZINC TRANSPORTER SLC39A7"/>
    <property type="match status" value="1"/>
</dbReference>
<feature type="transmembrane region" description="Helical" evidence="13">
    <location>
        <begin position="292"/>
        <end position="310"/>
    </location>
</feature>
<keyword evidence="4" id="KW-0864">Zinc transport</keyword>
<feature type="compositionally biased region" description="Basic and acidic residues" evidence="12">
    <location>
        <begin position="64"/>
        <end position="84"/>
    </location>
</feature>
<evidence type="ECO:0000256" key="11">
    <source>
        <dbReference type="ARBA" id="ARBA00043053"/>
    </source>
</evidence>
<feature type="region of interest" description="Disordered" evidence="12">
    <location>
        <begin position="366"/>
        <end position="397"/>
    </location>
</feature>
<dbReference type="GO" id="GO:0005385">
    <property type="term" value="F:zinc ion transmembrane transporter activity"/>
    <property type="evidence" value="ECO:0007669"/>
    <property type="project" value="TreeGrafter"/>
</dbReference>
<evidence type="ECO:0000256" key="10">
    <source>
        <dbReference type="ARBA" id="ARBA00042780"/>
    </source>
</evidence>
<dbReference type="CDD" id="cd01650">
    <property type="entry name" value="RT_nLTR_like"/>
    <property type="match status" value="1"/>
</dbReference>
<evidence type="ECO:0000256" key="3">
    <source>
        <dbReference type="ARBA" id="ARBA00022692"/>
    </source>
</evidence>
<evidence type="ECO:0000256" key="8">
    <source>
        <dbReference type="ARBA" id="ARBA00038485"/>
    </source>
</evidence>
<evidence type="ECO:0000256" key="4">
    <source>
        <dbReference type="ARBA" id="ARBA00022906"/>
    </source>
</evidence>
<feature type="domain" description="Reverse transcriptase" evidence="14">
    <location>
        <begin position="713"/>
        <end position="979"/>
    </location>
</feature>
<evidence type="ECO:0000256" key="5">
    <source>
        <dbReference type="ARBA" id="ARBA00022989"/>
    </source>
</evidence>
<keyword evidence="3 13" id="KW-0812">Transmembrane</keyword>
<evidence type="ECO:0000256" key="12">
    <source>
        <dbReference type="SAM" id="MobiDB-lite"/>
    </source>
</evidence>
<feature type="compositionally biased region" description="Basic and acidic residues" evidence="12">
    <location>
        <begin position="378"/>
        <end position="397"/>
    </location>
</feature>
<dbReference type="InterPro" id="IPR003689">
    <property type="entry name" value="ZIP"/>
</dbReference>
<dbReference type="PANTHER" id="PTHR16950">
    <property type="entry name" value="ZINC TRANSPORTER SLC39A7 HISTIDINE-RICH MEMBRANE PROTEIN KE4"/>
    <property type="match status" value="1"/>
</dbReference>
<comment type="caution">
    <text evidence="15">The sequence shown here is derived from an EMBL/GenBank/DDBJ whole genome shotgun (WGS) entry which is preliminary data.</text>
</comment>
<dbReference type="PROSITE" id="PS50878">
    <property type="entry name" value="RT_POL"/>
    <property type="match status" value="1"/>
</dbReference>
<organism evidence="15 16">
    <name type="scientific">Electrophorus voltai</name>
    <dbReference type="NCBI Taxonomy" id="2609070"/>
    <lineage>
        <taxon>Eukaryota</taxon>
        <taxon>Metazoa</taxon>
        <taxon>Chordata</taxon>
        <taxon>Craniata</taxon>
        <taxon>Vertebrata</taxon>
        <taxon>Euteleostomi</taxon>
        <taxon>Actinopterygii</taxon>
        <taxon>Neopterygii</taxon>
        <taxon>Teleostei</taxon>
        <taxon>Ostariophysi</taxon>
        <taxon>Gymnotiformes</taxon>
        <taxon>Gymnotoidei</taxon>
        <taxon>Gymnotidae</taxon>
        <taxon>Electrophorus</taxon>
    </lineage>
</organism>
<evidence type="ECO:0000256" key="6">
    <source>
        <dbReference type="ARBA" id="ARBA00023136"/>
    </source>
</evidence>
<dbReference type="GO" id="GO:0016020">
    <property type="term" value="C:membrane"/>
    <property type="evidence" value="ECO:0007669"/>
    <property type="project" value="InterPro"/>
</dbReference>
<dbReference type="InterPro" id="IPR036691">
    <property type="entry name" value="Endo/exonu/phosph_ase_sf"/>
</dbReference>
<keyword evidence="4" id="KW-0862">Zinc</keyword>
<evidence type="ECO:0000256" key="2">
    <source>
        <dbReference type="ARBA" id="ARBA00022448"/>
    </source>
</evidence>
<keyword evidence="5 13" id="KW-1133">Transmembrane helix</keyword>